<feature type="transmembrane region" description="Helical" evidence="1">
    <location>
        <begin position="40"/>
        <end position="60"/>
    </location>
</feature>
<feature type="transmembrane region" description="Helical" evidence="1">
    <location>
        <begin position="12"/>
        <end position="33"/>
    </location>
</feature>
<evidence type="ECO:0000256" key="1">
    <source>
        <dbReference type="SAM" id="Phobius"/>
    </source>
</evidence>
<evidence type="ECO:0000313" key="2">
    <source>
        <dbReference type="EMBL" id="MCD5316699.1"/>
    </source>
</evidence>
<feature type="transmembrane region" description="Helical" evidence="1">
    <location>
        <begin position="72"/>
        <end position="96"/>
    </location>
</feature>
<dbReference type="RefSeq" id="WP_231449550.1">
    <property type="nucleotide sequence ID" value="NZ_JAJOMB010000033.1"/>
</dbReference>
<organism evidence="2 3">
    <name type="scientific">Kineosporia babensis</name>
    <dbReference type="NCBI Taxonomy" id="499548"/>
    <lineage>
        <taxon>Bacteria</taxon>
        <taxon>Bacillati</taxon>
        <taxon>Actinomycetota</taxon>
        <taxon>Actinomycetes</taxon>
        <taxon>Kineosporiales</taxon>
        <taxon>Kineosporiaceae</taxon>
        <taxon>Kineosporia</taxon>
    </lineage>
</organism>
<dbReference type="Proteomes" id="UP001138997">
    <property type="component" value="Unassembled WGS sequence"/>
</dbReference>
<keyword evidence="3" id="KW-1185">Reference proteome</keyword>
<reference evidence="2" key="1">
    <citation type="submission" date="2021-11" db="EMBL/GenBank/DDBJ databases">
        <title>Streptomyces corallinus and Kineosporia corallina sp. nov., two new coral-derived marine actinobacteria.</title>
        <authorList>
            <person name="Buangrab K."/>
            <person name="Sutthacheep M."/>
            <person name="Yeemin T."/>
            <person name="Harunari E."/>
            <person name="Igarashi Y."/>
            <person name="Sripreechasak P."/>
            <person name="Kanchanasin P."/>
            <person name="Tanasupawat S."/>
            <person name="Phongsopitanun W."/>
        </authorList>
    </citation>
    <scope>NUCLEOTIDE SEQUENCE</scope>
    <source>
        <strain evidence="2">JCM 31032</strain>
    </source>
</reference>
<proteinExistence type="predicted"/>
<keyword evidence="1" id="KW-1133">Transmembrane helix</keyword>
<dbReference type="PROSITE" id="PS51257">
    <property type="entry name" value="PROKAR_LIPOPROTEIN"/>
    <property type="match status" value="1"/>
</dbReference>
<sequence length="107" mass="11428">MTDRFALLRRAGVATLILGSLACAALLIAAPMVSTTPGKWLTCIHWAISGGIAVLGTVLARGSAANAPDREGWGYLVGGQVLWFVAVVIYDFYVLATPGRRPRRCRI</sequence>
<keyword evidence="1" id="KW-0472">Membrane</keyword>
<comment type="caution">
    <text evidence="2">The sequence shown here is derived from an EMBL/GenBank/DDBJ whole genome shotgun (WGS) entry which is preliminary data.</text>
</comment>
<dbReference type="AlphaFoldDB" id="A0A9X1NNF6"/>
<accession>A0A9X1NNF6</accession>
<gene>
    <name evidence="2" type="ORF">LR394_37960</name>
</gene>
<protein>
    <submittedName>
        <fullName evidence="2">Uncharacterized protein</fullName>
    </submittedName>
</protein>
<dbReference type="EMBL" id="JAJOMB010000033">
    <property type="protein sequence ID" value="MCD5316699.1"/>
    <property type="molecule type" value="Genomic_DNA"/>
</dbReference>
<evidence type="ECO:0000313" key="3">
    <source>
        <dbReference type="Proteomes" id="UP001138997"/>
    </source>
</evidence>
<name>A0A9X1NNF6_9ACTN</name>
<keyword evidence="1" id="KW-0812">Transmembrane</keyword>